<reference evidence="3 4" key="1">
    <citation type="submission" date="2016-10" db="EMBL/GenBank/DDBJ databases">
        <authorList>
            <person name="de Groot N.N."/>
        </authorList>
    </citation>
    <scope>NUCLEOTIDE SEQUENCE [LARGE SCALE GENOMIC DNA]</scope>
    <source>
        <strain evidence="3 4">DSM 43794</strain>
    </source>
</reference>
<feature type="domain" description="HTH merR-type" evidence="2">
    <location>
        <begin position="3"/>
        <end position="71"/>
    </location>
</feature>
<keyword evidence="1 3" id="KW-0238">DNA-binding</keyword>
<protein>
    <submittedName>
        <fullName evidence="3">DNA-binding transcriptional regulator, MerR family</fullName>
    </submittedName>
</protein>
<evidence type="ECO:0000259" key="2">
    <source>
        <dbReference type="PROSITE" id="PS50937"/>
    </source>
</evidence>
<dbReference type="SMART" id="SM00422">
    <property type="entry name" value="HTH_MERR"/>
    <property type="match status" value="1"/>
</dbReference>
<dbReference type="PANTHER" id="PTHR30204:SF97">
    <property type="entry name" value="MERR FAMILY REGULATORY PROTEIN"/>
    <property type="match status" value="1"/>
</dbReference>
<dbReference type="GO" id="GO:0003700">
    <property type="term" value="F:DNA-binding transcription factor activity"/>
    <property type="evidence" value="ECO:0007669"/>
    <property type="project" value="InterPro"/>
</dbReference>
<dbReference type="Proteomes" id="UP000217103">
    <property type="component" value="Unassembled WGS sequence"/>
</dbReference>
<accession>A0A1H1EWZ5</accession>
<dbReference type="Pfam" id="PF13411">
    <property type="entry name" value="MerR_1"/>
    <property type="match status" value="1"/>
</dbReference>
<dbReference type="RefSeq" id="WP_093259315.1">
    <property type="nucleotide sequence ID" value="NZ_FNKK01000002.1"/>
</dbReference>
<dbReference type="GO" id="GO:0003677">
    <property type="term" value="F:DNA binding"/>
    <property type="evidence" value="ECO:0007669"/>
    <property type="project" value="UniProtKB-KW"/>
</dbReference>
<sequence>MELISIGEAARMLGMNTSALRYYEERRLLRPAARVDGRRMYGRDELRRLAFIRILHRLGARLDTAGAMLDEPRERRRAVVQEQIDELDRLIRRATDARRFLEHVMECEAERPIRDCPVMVDILDRLIDGVSFEHLAEEYRGKAASGSAAVVDSGD</sequence>
<dbReference type="PANTHER" id="PTHR30204">
    <property type="entry name" value="REDOX-CYCLING DRUG-SENSING TRANSCRIPTIONAL ACTIVATOR SOXR"/>
    <property type="match status" value="1"/>
</dbReference>
<dbReference type="PROSITE" id="PS50937">
    <property type="entry name" value="HTH_MERR_2"/>
    <property type="match status" value="1"/>
</dbReference>
<organism evidence="3 4">
    <name type="scientific">Thermostaphylospora chromogena</name>
    <dbReference type="NCBI Taxonomy" id="35622"/>
    <lineage>
        <taxon>Bacteria</taxon>
        <taxon>Bacillati</taxon>
        <taxon>Actinomycetota</taxon>
        <taxon>Actinomycetes</taxon>
        <taxon>Streptosporangiales</taxon>
        <taxon>Thermomonosporaceae</taxon>
        <taxon>Thermostaphylospora</taxon>
    </lineage>
</organism>
<name>A0A1H1EWZ5_9ACTN</name>
<dbReference type="OrthoDB" id="9802039at2"/>
<evidence type="ECO:0000256" key="1">
    <source>
        <dbReference type="ARBA" id="ARBA00023125"/>
    </source>
</evidence>
<dbReference type="STRING" id="35622.SAMN04489764_2662"/>
<keyword evidence="4" id="KW-1185">Reference proteome</keyword>
<gene>
    <name evidence="3" type="ORF">SAMN04489764_2662</name>
</gene>
<evidence type="ECO:0000313" key="4">
    <source>
        <dbReference type="Proteomes" id="UP000217103"/>
    </source>
</evidence>
<dbReference type="EMBL" id="FNKK01000002">
    <property type="protein sequence ID" value="SDQ93034.1"/>
    <property type="molecule type" value="Genomic_DNA"/>
</dbReference>
<dbReference type="Gene3D" id="1.10.1660.10">
    <property type="match status" value="1"/>
</dbReference>
<dbReference type="SUPFAM" id="SSF46955">
    <property type="entry name" value="Putative DNA-binding domain"/>
    <property type="match status" value="1"/>
</dbReference>
<dbReference type="InterPro" id="IPR000551">
    <property type="entry name" value="MerR-type_HTH_dom"/>
</dbReference>
<evidence type="ECO:0000313" key="3">
    <source>
        <dbReference type="EMBL" id="SDQ93034.1"/>
    </source>
</evidence>
<dbReference type="InterPro" id="IPR047057">
    <property type="entry name" value="MerR_fam"/>
</dbReference>
<dbReference type="InterPro" id="IPR009061">
    <property type="entry name" value="DNA-bd_dom_put_sf"/>
</dbReference>
<proteinExistence type="predicted"/>
<dbReference type="PRINTS" id="PR00040">
    <property type="entry name" value="HTHMERR"/>
</dbReference>
<dbReference type="AlphaFoldDB" id="A0A1H1EWZ5"/>